<dbReference type="Pfam" id="PF00440">
    <property type="entry name" value="TetR_N"/>
    <property type="match status" value="1"/>
</dbReference>
<dbReference type="InterPro" id="IPR001647">
    <property type="entry name" value="HTH_TetR"/>
</dbReference>
<keyword evidence="1 2" id="KW-0238">DNA-binding</keyword>
<dbReference type="KEGG" id="vah:G7081_00150"/>
<dbReference type="Pfam" id="PF14278">
    <property type="entry name" value="TetR_C_8"/>
    <property type="match status" value="1"/>
</dbReference>
<dbReference type="SUPFAM" id="SSF46689">
    <property type="entry name" value="Homeodomain-like"/>
    <property type="match status" value="1"/>
</dbReference>
<reference evidence="4 5" key="1">
    <citation type="submission" date="2020-03" db="EMBL/GenBank/DDBJ databases">
        <title>Vagococcus sp. nov., isolated from beetles.</title>
        <authorList>
            <person name="Hyun D.-W."/>
            <person name="Bae J.-W."/>
        </authorList>
    </citation>
    <scope>NUCLEOTIDE SEQUENCE [LARGE SCALE GENOMIC DNA]</scope>
    <source>
        <strain evidence="4 5">HDW17A</strain>
    </source>
</reference>
<dbReference type="AlphaFoldDB" id="A0A6G8AKT7"/>
<keyword evidence="5" id="KW-1185">Reference proteome</keyword>
<evidence type="ECO:0000256" key="2">
    <source>
        <dbReference type="PROSITE-ProRule" id="PRU00335"/>
    </source>
</evidence>
<evidence type="ECO:0000259" key="3">
    <source>
        <dbReference type="PROSITE" id="PS50977"/>
    </source>
</evidence>
<dbReference type="InterPro" id="IPR039532">
    <property type="entry name" value="TetR_C_Firmicutes"/>
</dbReference>
<dbReference type="Proteomes" id="UP000500890">
    <property type="component" value="Chromosome"/>
</dbReference>
<dbReference type="PANTHER" id="PTHR43479:SF7">
    <property type="entry name" value="TETR-FAMILY TRANSCRIPTIONAL REGULATOR"/>
    <property type="match status" value="1"/>
</dbReference>
<evidence type="ECO:0000313" key="4">
    <source>
        <dbReference type="EMBL" id="QIL45607.1"/>
    </source>
</evidence>
<accession>A0A6G8AKT7</accession>
<dbReference type="PANTHER" id="PTHR43479">
    <property type="entry name" value="ACREF/ENVCD OPERON REPRESSOR-RELATED"/>
    <property type="match status" value="1"/>
</dbReference>
<evidence type="ECO:0000256" key="1">
    <source>
        <dbReference type="ARBA" id="ARBA00023125"/>
    </source>
</evidence>
<name>A0A6G8AKT7_9ENTE</name>
<dbReference type="EMBL" id="CP049886">
    <property type="protein sequence ID" value="QIL45607.1"/>
    <property type="molecule type" value="Genomic_DNA"/>
</dbReference>
<dbReference type="InterPro" id="IPR050624">
    <property type="entry name" value="HTH-type_Tx_Regulator"/>
</dbReference>
<feature type="domain" description="HTH tetR-type" evidence="3">
    <location>
        <begin position="9"/>
        <end position="69"/>
    </location>
</feature>
<dbReference type="GO" id="GO:0003677">
    <property type="term" value="F:DNA binding"/>
    <property type="evidence" value="ECO:0007669"/>
    <property type="project" value="UniProtKB-UniRule"/>
</dbReference>
<dbReference type="Gene3D" id="1.10.357.10">
    <property type="entry name" value="Tetracycline Repressor, domain 2"/>
    <property type="match status" value="1"/>
</dbReference>
<feature type="DNA-binding region" description="H-T-H motif" evidence="2">
    <location>
        <begin position="32"/>
        <end position="51"/>
    </location>
</feature>
<sequence>MGKTDPRVLKTRRKLKNAFLVLLRTKKISEVNVKDLTQTAEVTRGTFYLHFKDKEEFIETTMTELITDFFEAVMFEKENQDGIMQPRLSLTHVFEFVEEHQDFFSVLLKEKEALIYRDLYSEKLFEQTQRYNDLVGNDIDGRIPRSLFMNYMVYGVLGFIDQWVRDGKIYATHYMAENLYKMLDCQMLEDANLRGFFMVDINNGK</sequence>
<organism evidence="4 5">
    <name type="scientific">Vagococcus coleopterorum</name>
    <dbReference type="NCBI Taxonomy" id="2714946"/>
    <lineage>
        <taxon>Bacteria</taxon>
        <taxon>Bacillati</taxon>
        <taxon>Bacillota</taxon>
        <taxon>Bacilli</taxon>
        <taxon>Lactobacillales</taxon>
        <taxon>Enterococcaceae</taxon>
        <taxon>Vagococcus</taxon>
    </lineage>
</organism>
<dbReference type="InterPro" id="IPR009057">
    <property type="entry name" value="Homeodomain-like_sf"/>
</dbReference>
<dbReference type="RefSeq" id="WP_166006272.1">
    <property type="nucleotide sequence ID" value="NZ_CP049886.1"/>
</dbReference>
<gene>
    <name evidence="4" type="ORF">G7081_00150</name>
</gene>
<protein>
    <submittedName>
        <fullName evidence="4">TetR family transcriptional regulator</fullName>
    </submittedName>
</protein>
<evidence type="ECO:0000313" key="5">
    <source>
        <dbReference type="Proteomes" id="UP000500890"/>
    </source>
</evidence>
<dbReference type="PROSITE" id="PS50977">
    <property type="entry name" value="HTH_TETR_2"/>
    <property type="match status" value="1"/>
</dbReference>
<proteinExistence type="predicted"/>